<gene>
    <name evidence="7" type="ORF">GCM10009111_19070</name>
</gene>
<evidence type="ECO:0000256" key="3">
    <source>
        <dbReference type="ARBA" id="ARBA00023082"/>
    </source>
</evidence>
<evidence type="ECO:0000313" key="8">
    <source>
        <dbReference type="Proteomes" id="UP001500021"/>
    </source>
</evidence>
<keyword evidence="2" id="KW-0805">Transcription regulation</keyword>
<dbReference type="Proteomes" id="UP001500021">
    <property type="component" value="Unassembled WGS sequence"/>
</dbReference>
<keyword evidence="3" id="KW-0731">Sigma factor</keyword>
<dbReference type="InterPro" id="IPR039425">
    <property type="entry name" value="RNA_pol_sigma-70-like"/>
</dbReference>
<dbReference type="PANTHER" id="PTHR43133">
    <property type="entry name" value="RNA POLYMERASE ECF-TYPE SIGMA FACTO"/>
    <property type="match status" value="1"/>
</dbReference>
<evidence type="ECO:0000256" key="4">
    <source>
        <dbReference type="ARBA" id="ARBA00023163"/>
    </source>
</evidence>
<evidence type="ECO:0000256" key="2">
    <source>
        <dbReference type="ARBA" id="ARBA00023015"/>
    </source>
</evidence>
<name>A0ABN1L756_9GAMM</name>
<evidence type="ECO:0000256" key="1">
    <source>
        <dbReference type="ARBA" id="ARBA00010641"/>
    </source>
</evidence>
<evidence type="ECO:0000259" key="5">
    <source>
        <dbReference type="Pfam" id="PF04542"/>
    </source>
</evidence>
<dbReference type="SUPFAM" id="SSF88659">
    <property type="entry name" value="Sigma3 and sigma4 domains of RNA polymerase sigma factors"/>
    <property type="match status" value="1"/>
</dbReference>
<dbReference type="InterPro" id="IPR013249">
    <property type="entry name" value="RNA_pol_sigma70_r4_t2"/>
</dbReference>
<sequence>MSSQVATSPVLQTSLTPHQQVDQLYKSHHTWLKSWIQHKVSCHYLASELAQDTFLRLLTRNKVIEFDSLLGVKRYLRTIGNGLCVDTWRKAAIEKAWLEAVSLQPQSLAISAEEHYVIIETLCDIDQMLQRLPEKVARAFIMSQVDGLTYQKIALKLEVSVRMVKKYMARAMMECMLLEVTSNSCDITAVEQ</sequence>
<dbReference type="NCBIfam" id="TIGR02937">
    <property type="entry name" value="sigma70-ECF"/>
    <property type="match status" value="1"/>
</dbReference>
<feature type="domain" description="RNA polymerase sigma factor 70 region 4 type 2" evidence="6">
    <location>
        <begin position="125"/>
        <end position="175"/>
    </location>
</feature>
<accession>A0ABN1L756</accession>
<keyword evidence="8" id="KW-1185">Reference proteome</keyword>
<dbReference type="Pfam" id="PF08281">
    <property type="entry name" value="Sigma70_r4_2"/>
    <property type="match status" value="1"/>
</dbReference>
<dbReference type="SUPFAM" id="SSF88946">
    <property type="entry name" value="Sigma2 domain of RNA polymerase sigma factors"/>
    <property type="match status" value="1"/>
</dbReference>
<dbReference type="InterPro" id="IPR007627">
    <property type="entry name" value="RNA_pol_sigma70_r2"/>
</dbReference>
<evidence type="ECO:0000313" key="7">
    <source>
        <dbReference type="EMBL" id="GAA0817604.1"/>
    </source>
</evidence>
<proteinExistence type="inferred from homology"/>
<dbReference type="InterPro" id="IPR013325">
    <property type="entry name" value="RNA_pol_sigma_r2"/>
</dbReference>
<keyword evidence="4" id="KW-0804">Transcription</keyword>
<dbReference type="PANTHER" id="PTHR43133:SF63">
    <property type="entry name" value="RNA POLYMERASE SIGMA FACTOR FECI-RELATED"/>
    <property type="match status" value="1"/>
</dbReference>
<dbReference type="EMBL" id="BAAAFA010000006">
    <property type="protein sequence ID" value="GAA0817604.1"/>
    <property type="molecule type" value="Genomic_DNA"/>
</dbReference>
<comment type="caution">
    <text evidence="7">The sequence shown here is derived from an EMBL/GenBank/DDBJ whole genome shotgun (WGS) entry which is preliminary data.</text>
</comment>
<dbReference type="Gene3D" id="1.10.10.10">
    <property type="entry name" value="Winged helix-like DNA-binding domain superfamily/Winged helix DNA-binding domain"/>
    <property type="match status" value="1"/>
</dbReference>
<dbReference type="RefSeq" id="WP_343817251.1">
    <property type="nucleotide sequence ID" value="NZ_BAAAFA010000006.1"/>
</dbReference>
<reference evidence="7 8" key="1">
    <citation type="journal article" date="2019" name="Int. J. Syst. Evol. Microbiol.">
        <title>The Global Catalogue of Microorganisms (GCM) 10K type strain sequencing project: providing services to taxonomists for standard genome sequencing and annotation.</title>
        <authorList>
            <consortium name="The Broad Institute Genomics Platform"/>
            <consortium name="The Broad Institute Genome Sequencing Center for Infectious Disease"/>
            <person name="Wu L."/>
            <person name="Ma J."/>
        </authorList>
    </citation>
    <scope>NUCLEOTIDE SEQUENCE [LARGE SCALE GENOMIC DNA]</scope>
    <source>
        <strain evidence="7 8">JCM 15608</strain>
    </source>
</reference>
<dbReference type="InterPro" id="IPR013324">
    <property type="entry name" value="RNA_pol_sigma_r3/r4-like"/>
</dbReference>
<evidence type="ECO:0000259" key="6">
    <source>
        <dbReference type="Pfam" id="PF08281"/>
    </source>
</evidence>
<comment type="similarity">
    <text evidence="1">Belongs to the sigma-70 factor family. ECF subfamily.</text>
</comment>
<feature type="domain" description="RNA polymerase sigma-70 region 2" evidence="5">
    <location>
        <begin position="24"/>
        <end position="91"/>
    </location>
</feature>
<dbReference type="InterPro" id="IPR014284">
    <property type="entry name" value="RNA_pol_sigma-70_dom"/>
</dbReference>
<dbReference type="InterPro" id="IPR036388">
    <property type="entry name" value="WH-like_DNA-bd_sf"/>
</dbReference>
<organism evidence="7 8">
    <name type="scientific">Colwellia asteriadis</name>
    <dbReference type="NCBI Taxonomy" id="517723"/>
    <lineage>
        <taxon>Bacteria</taxon>
        <taxon>Pseudomonadati</taxon>
        <taxon>Pseudomonadota</taxon>
        <taxon>Gammaproteobacteria</taxon>
        <taxon>Alteromonadales</taxon>
        <taxon>Colwelliaceae</taxon>
        <taxon>Colwellia</taxon>
    </lineage>
</organism>
<protein>
    <submittedName>
        <fullName evidence="7">Sigma-70 family RNA polymerase sigma factor</fullName>
    </submittedName>
</protein>
<dbReference type="Pfam" id="PF04542">
    <property type="entry name" value="Sigma70_r2"/>
    <property type="match status" value="1"/>
</dbReference>
<dbReference type="Gene3D" id="1.10.1740.10">
    <property type="match status" value="1"/>
</dbReference>